<comment type="caution">
    <text evidence="2">The sequence shown here is derived from an EMBL/GenBank/DDBJ whole genome shotgun (WGS) entry which is preliminary data.</text>
</comment>
<keyword evidence="3" id="KW-1185">Reference proteome</keyword>
<feature type="compositionally biased region" description="Low complexity" evidence="1">
    <location>
        <begin position="18"/>
        <end position="38"/>
    </location>
</feature>
<feature type="region of interest" description="Disordered" evidence="1">
    <location>
        <begin position="125"/>
        <end position="145"/>
    </location>
</feature>
<dbReference type="AlphaFoldDB" id="A0A135V9R1"/>
<dbReference type="EMBL" id="JFFI01000064">
    <property type="protein sequence ID" value="KXH69519.1"/>
    <property type="molecule type" value="Genomic_DNA"/>
</dbReference>
<dbReference type="Proteomes" id="UP000070121">
    <property type="component" value="Unassembled WGS sequence"/>
</dbReference>
<protein>
    <submittedName>
        <fullName evidence="2">Uncharacterized protein</fullName>
    </submittedName>
</protein>
<organism evidence="2 3">
    <name type="scientific">Colletotrichum salicis</name>
    <dbReference type="NCBI Taxonomy" id="1209931"/>
    <lineage>
        <taxon>Eukaryota</taxon>
        <taxon>Fungi</taxon>
        <taxon>Dikarya</taxon>
        <taxon>Ascomycota</taxon>
        <taxon>Pezizomycotina</taxon>
        <taxon>Sordariomycetes</taxon>
        <taxon>Hypocreomycetidae</taxon>
        <taxon>Glomerellales</taxon>
        <taxon>Glomerellaceae</taxon>
        <taxon>Colletotrichum</taxon>
        <taxon>Colletotrichum acutatum species complex</taxon>
    </lineage>
</organism>
<sequence length="176" mass="18998">MGSGTTKIPANMPTHPLRAARAASAHTSAPTETSTSPSQRPVNALAVCEQIPHDHIPASAGPLCKPRPAGNQSCQFSLPSSTVAWPMAGMFREEWTFTGHQARHILSRAHHMTICCLCRSQEPQSSRPRSMLEAPGRREDRGSTAELSFSREAHMAYMRTGSQILQGKASAAHCSL</sequence>
<gene>
    <name evidence="2" type="ORF">CSAL01_01541</name>
</gene>
<evidence type="ECO:0000313" key="3">
    <source>
        <dbReference type="Proteomes" id="UP000070121"/>
    </source>
</evidence>
<name>A0A135V9R1_9PEZI</name>
<evidence type="ECO:0000313" key="2">
    <source>
        <dbReference type="EMBL" id="KXH69519.1"/>
    </source>
</evidence>
<proteinExistence type="predicted"/>
<feature type="compositionally biased region" description="Basic and acidic residues" evidence="1">
    <location>
        <begin position="135"/>
        <end position="145"/>
    </location>
</feature>
<evidence type="ECO:0000256" key="1">
    <source>
        <dbReference type="SAM" id="MobiDB-lite"/>
    </source>
</evidence>
<reference evidence="2 3" key="1">
    <citation type="submission" date="2014-02" db="EMBL/GenBank/DDBJ databases">
        <title>The genome sequence of Colletotrichum salicis CBS 607.94.</title>
        <authorList>
            <person name="Baroncelli R."/>
            <person name="Thon M.R."/>
        </authorList>
    </citation>
    <scope>NUCLEOTIDE SEQUENCE [LARGE SCALE GENOMIC DNA]</scope>
    <source>
        <strain evidence="2 3">CBS 607.94</strain>
    </source>
</reference>
<feature type="region of interest" description="Disordered" evidence="1">
    <location>
        <begin position="18"/>
        <end position="41"/>
    </location>
</feature>
<accession>A0A135V9R1</accession>